<accession>S9X1S7</accession>
<dbReference type="AlphaFoldDB" id="S9X1S7"/>
<dbReference type="InterPro" id="IPR032675">
    <property type="entry name" value="LRR_dom_sf"/>
</dbReference>
<dbReference type="HOGENOM" id="CLU_685421_0_0_1"/>
<keyword evidence="2" id="KW-1185">Reference proteome</keyword>
<evidence type="ECO:0000313" key="1">
    <source>
        <dbReference type="EMBL" id="EPY51062.1"/>
    </source>
</evidence>
<protein>
    <submittedName>
        <fullName evidence="1">F-box protein Pof13</fullName>
    </submittedName>
</protein>
<dbReference type="OrthoDB" id="5313565at2759"/>
<sequence length="403" mass="46746">MELSSSIYDKELEYTTKSLTALSIQKHEGSVEPGQSISKRFLTNRDIWSLIVHYLDVFDLYRLMHVNRHFYHWLQKCRLEECRFTDASPTELPYQKTISAANDELWAYEKQLYGRPSILRPHIQDPFVCSMLEKFQGLSTIVLDGTGIKSSTVAFILSNIPTLRTLSIRWCQGVSVLSLLELLQAVAKNKVFSLERFYVMGIDGLELQKPLLPDGTEDDRLTSNWHSRLVVFQSALDQMTTTHGRPIETDVHRCPLNACKIADQESELADSYMLKVLPPCVYCSQKWSKPLCRYCIDLRRCMVCGAFICPSCLSLDFDLQMQAFARQHRVISTLTDIYPEREDTCYHKTRAIKWHQLSPRSLVFQFQEQNHIHHRRIRRNLLLSGWSWPSAVKVILAQEHSSR</sequence>
<proteinExistence type="predicted"/>
<dbReference type="GeneID" id="25036565"/>
<dbReference type="RefSeq" id="XP_013023636.1">
    <property type="nucleotide sequence ID" value="XM_013168182.1"/>
</dbReference>
<reference evidence="1 2" key="1">
    <citation type="journal article" date="2011" name="Science">
        <title>Comparative functional genomics of the fission yeasts.</title>
        <authorList>
            <person name="Rhind N."/>
            <person name="Chen Z."/>
            <person name="Yassour M."/>
            <person name="Thompson D.A."/>
            <person name="Haas B.J."/>
            <person name="Habib N."/>
            <person name="Wapinski I."/>
            <person name="Roy S."/>
            <person name="Lin M.F."/>
            <person name="Heiman D.I."/>
            <person name="Young S.K."/>
            <person name="Furuya K."/>
            <person name="Guo Y."/>
            <person name="Pidoux A."/>
            <person name="Chen H.M."/>
            <person name="Robbertse B."/>
            <person name="Goldberg J.M."/>
            <person name="Aoki K."/>
            <person name="Bayne E.H."/>
            <person name="Berlin A.M."/>
            <person name="Desjardins C.A."/>
            <person name="Dobbs E."/>
            <person name="Dukaj L."/>
            <person name="Fan L."/>
            <person name="FitzGerald M.G."/>
            <person name="French C."/>
            <person name="Gujja S."/>
            <person name="Hansen K."/>
            <person name="Keifenheim D."/>
            <person name="Levin J.Z."/>
            <person name="Mosher R.A."/>
            <person name="Mueller C.A."/>
            <person name="Pfiffner J."/>
            <person name="Priest M."/>
            <person name="Russ C."/>
            <person name="Smialowska A."/>
            <person name="Swoboda P."/>
            <person name="Sykes S.M."/>
            <person name="Vaughn M."/>
            <person name="Vengrova S."/>
            <person name="Yoder R."/>
            <person name="Zeng Q."/>
            <person name="Allshire R."/>
            <person name="Baulcombe D."/>
            <person name="Birren B.W."/>
            <person name="Brown W."/>
            <person name="Ekwall K."/>
            <person name="Kellis M."/>
            <person name="Leatherwood J."/>
            <person name="Levin H."/>
            <person name="Margalit H."/>
            <person name="Martienssen R."/>
            <person name="Nieduszynski C.A."/>
            <person name="Spatafora J.W."/>
            <person name="Friedman N."/>
            <person name="Dalgaard J.Z."/>
            <person name="Baumann P."/>
            <person name="Niki H."/>
            <person name="Regev A."/>
            <person name="Nusbaum C."/>
        </authorList>
    </citation>
    <scope>NUCLEOTIDE SEQUENCE [LARGE SCALE GENOMIC DNA]</scope>
    <source>
        <strain evidence="2">OY26 / ATCC MYA-4695 / CBS 11777 / NBRC 106824 / NRRL Y48691</strain>
    </source>
</reference>
<organism evidence="1 2">
    <name type="scientific">Schizosaccharomyces cryophilus (strain OY26 / ATCC MYA-4695 / CBS 11777 / NBRC 106824 / NRRL Y48691)</name>
    <name type="common">Fission yeast</name>
    <dbReference type="NCBI Taxonomy" id="653667"/>
    <lineage>
        <taxon>Eukaryota</taxon>
        <taxon>Fungi</taxon>
        <taxon>Dikarya</taxon>
        <taxon>Ascomycota</taxon>
        <taxon>Taphrinomycotina</taxon>
        <taxon>Schizosaccharomycetes</taxon>
        <taxon>Schizosaccharomycetales</taxon>
        <taxon>Schizosaccharomycetaceae</taxon>
        <taxon>Schizosaccharomyces</taxon>
    </lineage>
</organism>
<dbReference type="SUPFAM" id="SSF52047">
    <property type="entry name" value="RNI-like"/>
    <property type="match status" value="1"/>
</dbReference>
<dbReference type="Proteomes" id="UP000015464">
    <property type="component" value="Unassembled WGS sequence"/>
</dbReference>
<dbReference type="Gene3D" id="3.80.10.10">
    <property type="entry name" value="Ribonuclease Inhibitor"/>
    <property type="match status" value="1"/>
</dbReference>
<dbReference type="STRING" id="653667.S9X1S7"/>
<gene>
    <name evidence="1" type="ORF">SPOG_02241</name>
</gene>
<name>S9X1S7_SCHCR</name>
<evidence type="ECO:0000313" key="2">
    <source>
        <dbReference type="Proteomes" id="UP000015464"/>
    </source>
</evidence>
<dbReference type="EMBL" id="KE546991">
    <property type="protein sequence ID" value="EPY51062.1"/>
    <property type="molecule type" value="Genomic_DNA"/>
</dbReference>
<dbReference type="OMA" id="CPLNACK"/>